<sequence length="340" mass="37350">MSELIVSLAREETEAVLIAALREVYGEGARLEGWAAFPLSKRGKHRSVHYQLRVAGVPRVHHVQWAGKFYASAADGCRVATVLRQVAAADRGARGALVVPSLIAYDPARRLLLSKYEPGESIVAALAHGDGPVVRTLGRVVAALHGAQVGDAPITSPASMLEDLRPRIVDLAARLRGAEAPLWRVLPALERLAPPLPARPSFLHGDLGPSQILWRGGRVVILDFDKWTRGDPASDLGNLLTQLRRITLRRPGKLPAFASLRSGLLDAYRYWTAPDPGLARRVGWYERLALLRKAHFLASNTTRHEQPEALRQRRTEAMRLVRELSAEARDEGDLGERHAG</sequence>
<organism evidence="2 3">
    <name type="scientific">Eiseniibacteriota bacterium</name>
    <dbReference type="NCBI Taxonomy" id="2212470"/>
    <lineage>
        <taxon>Bacteria</taxon>
        <taxon>Candidatus Eiseniibacteriota</taxon>
    </lineage>
</organism>
<reference evidence="2 3" key="1">
    <citation type="journal article" date="2019" name="Nat. Microbiol.">
        <title>Mediterranean grassland soil C-N compound turnover is dependent on rainfall and depth, and is mediated by genomically divergent microorganisms.</title>
        <authorList>
            <person name="Diamond S."/>
            <person name="Andeer P.F."/>
            <person name="Li Z."/>
            <person name="Crits-Christoph A."/>
            <person name="Burstein D."/>
            <person name="Anantharaman K."/>
            <person name="Lane K.R."/>
            <person name="Thomas B.C."/>
            <person name="Pan C."/>
            <person name="Northen T.R."/>
            <person name="Banfield J.F."/>
        </authorList>
    </citation>
    <scope>NUCLEOTIDE SEQUENCE [LARGE SCALE GENOMIC DNA]</scope>
    <source>
        <strain evidence="2">WS_3</strain>
    </source>
</reference>
<name>A0A538SML4_UNCEI</name>
<evidence type="ECO:0000313" key="2">
    <source>
        <dbReference type="EMBL" id="TMQ52623.1"/>
    </source>
</evidence>
<dbReference type="InterPro" id="IPR011009">
    <property type="entry name" value="Kinase-like_dom_sf"/>
</dbReference>
<comment type="caution">
    <text evidence="2">The sequence shown here is derived from an EMBL/GenBank/DDBJ whole genome shotgun (WGS) entry which is preliminary data.</text>
</comment>
<dbReference type="SUPFAM" id="SSF56112">
    <property type="entry name" value="Protein kinase-like (PK-like)"/>
    <property type="match status" value="1"/>
</dbReference>
<dbReference type="InterPro" id="IPR002575">
    <property type="entry name" value="Aminoglycoside_PTrfase"/>
</dbReference>
<evidence type="ECO:0000313" key="3">
    <source>
        <dbReference type="Proteomes" id="UP000320184"/>
    </source>
</evidence>
<feature type="domain" description="Aminoglycoside phosphotransferase" evidence="1">
    <location>
        <begin position="86"/>
        <end position="268"/>
    </location>
</feature>
<protein>
    <recommendedName>
        <fullName evidence="1">Aminoglycoside phosphotransferase domain-containing protein</fullName>
    </recommendedName>
</protein>
<dbReference type="Proteomes" id="UP000320184">
    <property type="component" value="Unassembled WGS sequence"/>
</dbReference>
<dbReference type="Gene3D" id="3.90.1200.10">
    <property type="match status" value="1"/>
</dbReference>
<evidence type="ECO:0000259" key="1">
    <source>
        <dbReference type="Pfam" id="PF01636"/>
    </source>
</evidence>
<dbReference type="EMBL" id="VBOT01000030">
    <property type="protein sequence ID" value="TMQ52623.1"/>
    <property type="molecule type" value="Genomic_DNA"/>
</dbReference>
<dbReference type="Pfam" id="PF01636">
    <property type="entry name" value="APH"/>
    <property type="match status" value="1"/>
</dbReference>
<dbReference type="AlphaFoldDB" id="A0A538SML4"/>
<gene>
    <name evidence="2" type="ORF">E6K73_02495</name>
</gene>
<proteinExistence type="predicted"/>
<accession>A0A538SML4</accession>